<dbReference type="RefSeq" id="WP_171324058.1">
    <property type="nucleotide sequence ID" value="NZ_JABFBC010000001.1"/>
</dbReference>
<evidence type="ECO:0000256" key="3">
    <source>
        <dbReference type="ARBA" id="ARBA00023163"/>
    </source>
</evidence>
<accession>A0A849L211</accession>
<keyword evidence="1" id="KW-0805">Transcription regulation</keyword>
<dbReference type="CDD" id="cd07377">
    <property type="entry name" value="WHTH_GntR"/>
    <property type="match status" value="1"/>
</dbReference>
<proteinExistence type="predicted"/>
<dbReference type="InterPro" id="IPR050679">
    <property type="entry name" value="Bact_HTH_transcr_reg"/>
</dbReference>
<reference evidence="5 6" key="1">
    <citation type="submission" date="2020-05" db="EMBL/GenBank/DDBJ databases">
        <title>Gimesia benthica sp. nov., a novel planctomycete isolated from a deep-sea water sample of the Northwest Indian Ocean.</title>
        <authorList>
            <person name="Wang J."/>
            <person name="Ruan C."/>
            <person name="Song L."/>
            <person name="Zhu Y."/>
            <person name="Li A."/>
            <person name="Zheng X."/>
            <person name="Wang L."/>
            <person name="Lu Z."/>
            <person name="Huang Y."/>
            <person name="Du W."/>
            <person name="Zhou Y."/>
            <person name="Huang L."/>
            <person name="Dai X."/>
        </authorList>
    </citation>
    <scope>NUCLEOTIDE SEQUENCE [LARGE SCALE GENOMIC DNA]</scope>
    <source>
        <strain evidence="5 6">YYQ-30</strain>
    </source>
</reference>
<sequence>MGRESWRDIRDDIAGRIARGELKPGSRLPIEPELAREFGVGRHSVRRAIRELALEGKLKVVQGNGTFIQNAPLIEYHIGRRTRFRKNLREQGVTPSGEHIANDIRPAPDAISAILGIETEAPVHRLVRRGLADGVPISLGIGWFPVARFPDLGARRAAGESVSDIYRDHGIADYFRRRTTIFTRRPEPEEAALLSQHPESPVLVVTKADVTADGTVIGYSEAVWAGDRVKFTLDTEEEDRNDV</sequence>
<dbReference type="InterPro" id="IPR028978">
    <property type="entry name" value="Chorismate_lyase_/UTRA_dom_sf"/>
</dbReference>
<dbReference type="EMBL" id="JABFBC010000001">
    <property type="protein sequence ID" value="NNU80358.1"/>
    <property type="molecule type" value="Genomic_DNA"/>
</dbReference>
<keyword evidence="6" id="KW-1185">Reference proteome</keyword>
<dbReference type="PROSITE" id="PS50949">
    <property type="entry name" value="HTH_GNTR"/>
    <property type="match status" value="1"/>
</dbReference>
<comment type="caution">
    <text evidence="5">The sequence shown here is derived from an EMBL/GenBank/DDBJ whole genome shotgun (WGS) entry which is preliminary data.</text>
</comment>
<gene>
    <name evidence="5" type="primary">phnF</name>
    <name evidence="5" type="ORF">HMH01_07875</name>
</gene>
<dbReference type="GO" id="GO:0045892">
    <property type="term" value="P:negative regulation of DNA-templated transcription"/>
    <property type="evidence" value="ECO:0007669"/>
    <property type="project" value="TreeGrafter"/>
</dbReference>
<dbReference type="SMART" id="SM00345">
    <property type="entry name" value="HTH_GNTR"/>
    <property type="match status" value="1"/>
</dbReference>
<organism evidence="5 6">
    <name type="scientific">Halovulum dunhuangense</name>
    <dbReference type="NCBI Taxonomy" id="1505036"/>
    <lineage>
        <taxon>Bacteria</taxon>
        <taxon>Pseudomonadati</taxon>
        <taxon>Pseudomonadota</taxon>
        <taxon>Alphaproteobacteria</taxon>
        <taxon>Rhodobacterales</taxon>
        <taxon>Paracoccaceae</taxon>
        <taxon>Halovulum</taxon>
    </lineage>
</organism>
<dbReference type="Gene3D" id="1.10.10.10">
    <property type="entry name" value="Winged helix-like DNA-binding domain superfamily/Winged helix DNA-binding domain"/>
    <property type="match status" value="1"/>
</dbReference>
<dbReference type="AlphaFoldDB" id="A0A849L211"/>
<dbReference type="NCBIfam" id="TIGR02325">
    <property type="entry name" value="C_P_lyase_phnF"/>
    <property type="match status" value="1"/>
</dbReference>
<dbReference type="SUPFAM" id="SSF64288">
    <property type="entry name" value="Chorismate lyase-like"/>
    <property type="match status" value="1"/>
</dbReference>
<dbReference type="Gene3D" id="3.40.1410.10">
    <property type="entry name" value="Chorismate lyase-like"/>
    <property type="match status" value="1"/>
</dbReference>
<dbReference type="InterPro" id="IPR011663">
    <property type="entry name" value="UTRA"/>
</dbReference>
<evidence type="ECO:0000313" key="5">
    <source>
        <dbReference type="EMBL" id="NNU80358.1"/>
    </source>
</evidence>
<dbReference type="Proteomes" id="UP000572377">
    <property type="component" value="Unassembled WGS sequence"/>
</dbReference>
<dbReference type="PRINTS" id="PR00035">
    <property type="entry name" value="HTHGNTR"/>
</dbReference>
<dbReference type="PANTHER" id="PTHR44846:SF1">
    <property type="entry name" value="MANNOSYL-D-GLYCERATE TRANSPORT_METABOLISM SYSTEM REPRESSOR MNGR-RELATED"/>
    <property type="match status" value="1"/>
</dbReference>
<dbReference type="InterPro" id="IPR012702">
    <property type="entry name" value="CP_lyase_PhnF"/>
</dbReference>
<dbReference type="SMART" id="SM00866">
    <property type="entry name" value="UTRA"/>
    <property type="match status" value="1"/>
</dbReference>
<dbReference type="PANTHER" id="PTHR44846">
    <property type="entry name" value="MANNOSYL-D-GLYCERATE TRANSPORT/METABOLISM SYSTEM REPRESSOR MNGR-RELATED"/>
    <property type="match status" value="1"/>
</dbReference>
<evidence type="ECO:0000259" key="4">
    <source>
        <dbReference type="PROSITE" id="PS50949"/>
    </source>
</evidence>
<keyword evidence="3" id="KW-0804">Transcription</keyword>
<evidence type="ECO:0000256" key="1">
    <source>
        <dbReference type="ARBA" id="ARBA00023015"/>
    </source>
</evidence>
<feature type="domain" description="HTH gntR-type" evidence="4">
    <location>
        <begin position="3"/>
        <end position="71"/>
    </location>
</feature>
<dbReference type="Pfam" id="PF00392">
    <property type="entry name" value="GntR"/>
    <property type="match status" value="1"/>
</dbReference>
<dbReference type="SUPFAM" id="SSF46785">
    <property type="entry name" value="Winged helix' DNA-binding domain"/>
    <property type="match status" value="1"/>
</dbReference>
<dbReference type="GO" id="GO:0003677">
    <property type="term" value="F:DNA binding"/>
    <property type="evidence" value="ECO:0007669"/>
    <property type="project" value="UniProtKB-KW"/>
</dbReference>
<protein>
    <submittedName>
        <fullName evidence="5">Phosphonate metabolism transcriptional regulator PhnF</fullName>
    </submittedName>
</protein>
<name>A0A849L211_9RHOB</name>
<dbReference type="InterPro" id="IPR000524">
    <property type="entry name" value="Tscrpt_reg_HTH_GntR"/>
</dbReference>
<dbReference type="InterPro" id="IPR036388">
    <property type="entry name" value="WH-like_DNA-bd_sf"/>
</dbReference>
<dbReference type="GO" id="GO:0003700">
    <property type="term" value="F:DNA-binding transcription factor activity"/>
    <property type="evidence" value="ECO:0007669"/>
    <property type="project" value="InterPro"/>
</dbReference>
<dbReference type="Pfam" id="PF07702">
    <property type="entry name" value="UTRA"/>
    <property type="match status" value="1"/>
</dbReference>
<keyword evidence="2" id="KW-0238">DNA-binding</keyword>
<dbReference type="InterPro" id="IPR036390">
    <property type="entry name" value="WH_DNA-bd_sf"/>
</dbReference>
<evidence type="ECO:0000313" key="6">
    <source>
        <dbReference type="Proteomes" id="UP000572377"/>
    </source>
</evidence>
<evidence type="ECO:0000256" key="2">
    <source>
        <dbReference type="ARBA" id="ARBA00023125"/>
    </source>
</evidence>